<dbReference type="GO" id="GO:0009073">
    <property type="term" value="P:aromatic amino acid family biosynthetic process"/>
    <property type="evidence" value="ECO:0007669"/>
    <property type="project" value="UniProtKB-KW"/>
</dbReference>
<evidence type="ECO:0000259" key="6">
    <source>
        <dbReference type="Pfam" id="PF01488"/>
    </source>
</evidence>
<dbReference type="InterPro" id="IPR006151">
    <property type="entry name" value="Shikm_DH/Glu-tRNA_Rdtase"/>
</dbReference>
<dbReference type="InterPro" id="IPR013708">
    <property type="entry name" value="Shikimate_DH-bd_N"/>
</dbReference>
<keyword evidence="4" id="KW-0560">Oxidoreductase</keyword>
<evidence type="ECO:0000259" key="8">
    <source>
        <dbReference type="Pfam" id="PF18317"/>
    </source>
</evidence>
<dbReference type="CDD" id="cd01065">
    <property type="entry name" value="NAD_bind_Shikimate_DH"/>
    <property type="match status" value="1"/>
</dbReference>
<dbReference type="AlphaFoldDB" id="A0A094QWC1"/>
<proteinExistence type="inferred from homology"/>
<dbReference type="Gene3D" id="3.40.50.720">
    <property type="entry name" value="NAD(P)-binding Rossmann-like Domain"/>
    <property type="match status" value="1"/>
</dbReference>
<comment type="caution">
    <text evidence="9">The sequence shown here is derived from an EMBL/GenBank/DDBJ whole genome shotgun (WGS) entry which is preliminary data.</text>
</comment>
<dbReference type="Gene3D" id="3.40.50.10860">
    <property type="entry name" value="Leucine Dehydrogenase, chain A, domain 1"/>
    <property type="match status" value="1"/>
</dbReference>
<dbReference type="HAMAP" id="MF_00222">
    <property type="entry name" value="Shikimate_DH_AroE"/>
    <property type="match status" value="1"/>
</dbReference>
<dbReference type="GO" id="GO:0050661">
    <property type="term" value="F:NADP binding"/>
    <property type="evidence" value="ECO:0007669"/>
    <property type="project" value="InterPro"/>
</dbReference>
<dbReference type="SUPFAM" id="SSF51735">
    <property type="entry name" value="NAD(P)-binding Rossmann-fold domains"/>
    <property type="match status" value="1"/>
</dbReference>
<keyword evidence="2" id="KW-0028">Amino-acid biosynthesis</keyword>
<name>A0A094QWC1_9ZZZZ</name>
<gene>
    <name evidence="9" type="ORF">GM51_7910</name>
</gene>
<reference evidence="9" key="1">
    <citation type="submission" date="2014-06" db="EMBL/GenBank/DDBJ databases">
        <title>Key roles for freshwater Actinobacteria revealed by deep metagenomic sequencing.</title>
        <authorList>
            <person name="Ghai R."/>
            <person name="Mizuno C.M."/>
            <person name="Picazo A."/>
            <person name="Camacho A."/>
            <person name="Rodriguez-Valera F."/>
        </authorList>
    </citation>
    <scope>NUCLEOTIDE SEQUENCE</scope>
</reference>
<dbReference type="UniPathway" id="UPA00053">
    <property type="reaction ID" value="UER00087"/>
</dbReference>
<keyword evidence="5" id="KW-0057">Aromatic amino acid biosynthesis</keyword>
<dbReference type="GO" id="GO:0009423">
    <property type="term" value="P:chorismate biosynthetic process"/>
    <property type="evidence" value="ECO:0007669"/>
    <property type="project" value="UniProtKB-UniPathway"/>
</dbReference>
<dbReference type="GO" id="GO:0004764">
    <property type="term" value="F:shikimate 3-dehydrogenase (NADP+) activity"/>
    <property type="evidence" value="ECO:0007669"/>
    <property type="project" value="UniProtKB-EC"/>
</dbReference>
<feature type="domain" description="SDH C-terminal" evidence="8">
    <location>
        <begin position="235"/>
        <end position="265"/>
    </location>
</feature>
<dbReference type="GO" id="GO:0019632">
    <property type="term" value="P:shikimate metabolic process"/>
    <property type="evidence" value="ECO:0007669"/>
    <property type="project" value="InterPro"/>
</dbReference>
<organism evidence="9">
    <name type="scientific">freshwater metagenome</name>
    <dbReference type="NCBI Taxonomy" id="449393"/>
    <lineage>
        <taxon>unclassified sequences</taxon>
        <taxon>metagenomes</taxon>
        <taxon>ecological metagenomes</taxon>
    </lineage>
</organism>
<dbReference type="InterPro" id="IPR011342">
    <property type="entry name" value="Shikimate_DH"/>
</dbReference>
<dbReference type="PANTHER" id="PTHR21089:SF1">
    <property type="entry name" value="BIFUNCTIONAL 3-DEHYDROQUINATE DEHYDRATASE_SHIKIMATE DEHYDROGENASE, CHLOROPLASTIC"/>
    <property type="match status" value="1"/>
</dbReference>
<evidence type="ECO:0000256" key="1">
    <source>
        <dbReference type="ARBA" id="ARBA00012962"/>
    </source>
</evidence>
<protein>
    <recommendedName>
        <fullName evidence="1">shikimate dehydrogenase (NADP(+))</fullName>
        <ecNumber evidence="1">1.1.1.25</ecNumber>
    </recommendedName>
</protein>
<dbReference type="InterPro" id="IPR036291">
    <property type="entry name" value="NAD(P)-bd_dom_sf"/>
</dbReference>
<evidence type="ECO:0000256" key="3">
    <source>
        <dbReference type="ARBA" id="ARBA00022857"/>
    </source>
</evidence>
<evidence type="ECO:0000256" key="2">
    <source>
        <dbReference type="ARBA" id="ARBA00022605"/>
    </source>
</evidence>
<dbReference type="PANTHER" id="PTHR21089">
    <property type="entry name" value="SHIKIMATE DEHYDROGENASE"/>
    <property type="match status" value="1"/>
</dbReference>
<evidence type="ECO:0000259" key="7">
    <source>
        <dbReference type="Pfam" id="PF08501"/>
    </source>
</evidence>
<dbReference type="Pfam" id="PF08501">
    <property type="entry name" value="Shikimate_dh_N"/>
    <property type="match status" value="1"/>
</dbReference>
<dbReference type="SUPFAM" id="SSF53223">
    <property type="entry name" value="Aminoacid dehydrogenase-like, N-terminal domain"/>
    <property type="match status" value="1"/>
</dbReference>
<dbReference type="EMBL" id="JNSL01000040">
    <property type="protein sequence ID" value="KGA18646.1"/>
    <property type="molecule type" value="Genomic_DNA"/>
</dbReference>
<evidence type="ECO:0000256" key="5">
    <source>
        <dbReference type="ARBA" id="ARBA00023141"/>
    </source>
</evidence>
<sequence>MKLKTIAAVLGSPVTQSLSPAIHNAAFARMSKPWRYVAIDVDAQYFEEEVFAARDAGMLGLSITMPHKDAAFALVQNYDEIAQRSGSVNTIVFGDTGALRGANTDGDGCCDALVRGGASIEGSRAVVLGAGGTARAVIAALGLRGAADIAVINRTQSRASEASECADVARVGTEKDIADATLLVNTTSVGMGTNESPVSATFLHRALTVLDAVYHPLETAFLAQARQAGARTIDGLWMLICQAVRQEELWCGMTPDPQVMRDAALATLAQRTS</sequence>
<dbReference type="NCBIfam" id="TIGR00507">
    <property type="entry name" value="aroE"/>
    <property type="match status" value="1"/>
</dbReference>
<dbReference type="EC" id="1.1.1.25" evidence="1"/>
<evidence type="ECO:0000256" key="4">
    <source>
        <dbReference type="ARBA" id="ARBA00023002"/>
    </source>
</evidence>
<keyword evidence="3" id="KW-0521">NADP</keyword>
<dbReference type="InterPro" id="IPR046346">
    <property type="entry name" value="Aminoacid_DH-like_N_sf"/>
</dbReference>
<feature type="domain" description="Quinate/shikimate 5-dehydrogenase/glutamyl-tRNA reductase" evidence="6">
    <location>
        <begin position="119"/>
        <end position="164"/>
    </location>
</feature>
<dbReference type="Pfam" id="PF18317">
    <property type="entry name" value="SDH_C"/>
    <property type="match status" value="1"/>
</dbReference>
<accession>A0A094QWC1</accession>
<dbReference type="Pfam" id="PF01488">
    <property type="entry name" value="Shikimate_DH"/>
    <property type="match status" value="1"/>
</dbReference>
<dbReference type="GO" id="GO:0008652">
    <property type="term" value="P:amino acid biosynthetic process"/>
    <property type="evidence" value="ECO:0007669"/>
    <property type="project" value="UniProtKB-KW"/>
</dbReference>
<dbReference type="InterPro" id="IPR022893">
    <property type="entry name" value="Shikimate_DH_fam"/>
</dbReference>
<evidence type="ECO:0000313" key="9">
    <source>
        <dbReference type="EMBL" id="KGA18646.1"/>
    </source>
</evidence>
<dbReference type="InterPro" id="IPR041121">
    <property type="entry name" value="SDH_C"/>
</dbReference>
<feature type="domain" description="Shikimate dehydrogenase substrate binding N-terminal" evidence="7">
    <location>
        <begin position="9"/>
        <end position="91"/>
    </location>
</feature>